<evidence type="ECO:0000256" key="1">
    <source>
        <dbReference type="ARBA" id="ARBA00009865"/>
    </source>
</evidence>
<accession>A0ABV5B392</accession>
<dbReference type="Gene3D" id="2.115.10.20">
    <property type="entry name" value="Glycosyl hydrolase domain, family 43"/>
    <property type="match status" value="1"/>
</dbReference>
<gene>
    <name evidence="6" type="ORF">ACE3NQ_04350</name>
</gene>
<name>A0ABV5B392_9BACL</name>
<evidence type="ECO:0000256" key="2">
    <source>
        <dbReference type="ARBA" id="ARBA00022729"/>
    </source>
</evidence>
<dbReference type="PANTHER" id="PTHR43817">
    <property type="entry name" value="GLYCOSYL HYDROLASE"/>
    <property type="match status" value="1"/>
</dbReference>
<evidence type="ECO:0000313" key="7">
    <source>
        <dbReference type="Proteomes" id="UP001580407"/>
    </source>
</evidence>
<dbReference type="RefSeq" id="WP_375523967.1">
    <property type="nucleotide sequence ID" value="NZ_JBHILM010000003.1"/>
</dbReference>
<keyword evidence="3" id="KW-0378">Hydrolase</keyword>
<dbReference type="InterPro" id="IPR011081">
    <property type="entry name" value="Big_4"/>
</dbReference>
<dbReference type="Proteomes" id="UP001580407">
    <property type="component" value="Unassembled WGS sequence"/>
</dbReference>
<dbReference type="PANTHER" id="PTHR43817:SF1">
    <property type="entry name" value="HYDROLASE, FAMILY 43, PUTATIVE (AFU_ORTHOLOGUE AFUA_3G01660)-RELATED"/>
    <property type="match status" value="1"/>
</dbReference>
<evidence type="ECO:0000259" key="5">
    <source>
        <dbReference type="Pfam" id="PF07532"/>
    </source>
</evidence>
<organism evidence="6 7">
    <name type="scientific">Paenibacillus terreus</name>
    <dbReference type="NCBI Taxonomy" id="1387834"/>
    <lineage>
        <taxon>Bacteria</taxon>
        <taxon>Bacillati</taxon>
        <taxon>Bacillota</taxon>
        <taxon>Bacilli</taxon>
        <taxon>Bacillales</taxon>
        <taxon>Paenibacillaceae</taxon>
        <taxon>Paenibacillus</taxon>
    </lineage>
</organism>
<dbReference type="InterPro" id="IPR006710">
    <property type="entry name" value="Glyco_hydro_43"/>
</dbReference>
<dbReference type="InterPro" id="IPR023296">
    <property type="entry name" value="Glyco_hydro_beta-prop_sf"/>
</dbReference>
<dbReference type="Pfam" id="PF04616">
    <property type="entry name" value="Glyco_hydro_43"/>
    <property type="match status" value="1"/>
</dbReference>
<protein>
    <submittedName>
        <fullName evidence="6">Family 43 glycosylhydrolase</fullName>
    </submittedName>
</protein>
<dbReference type="EMBL" id="JBHILM010000003">
    <property type="protein sequence ID" value="MFB5680151.1"/>
    <property type="molecule type" value="Genomic_DNA"/>
</dbReference>
<comment type="caution">
    <text evidence="6">The sequence shown here is derived from an EMBL/GenBank/DDBJ whole genome shotgun (WGS) entry which is preliminary data.</text>
</comment>
<evidence type="ECO:0000256" key="4">
    <source>
        <dbReference type="ARBA" id="ARBA00023295"/>
    </source>
</evidence>
<feature type="domain" description="Bacterial Ig-like" evidence="5">
    <location>
        <begin position="397"/>
        <end position="433"/>
    </location>
</feature>
<comment type="similarity">
    <text evidence="1">Belongs to the glycosyl hydrolase 43 family.</text>
</comment>
<evidence type="ECO:0000313" key="6">
    <source>
        <dbReference type="EMBL" id="MFB5680151.1"/>
    </source>
</evidence>
<sequence>MNALLDKLALNECIPMGVILTEDALKLPAHTAGIPIQWTSSHPLILTHEGKVALPEKQIRVTLTASVCCEDERICRDFVIPVVPKSEQPAYFCDYFSISYVLAPGTALPRQFGFGTIHWAGNTLISEGTVLTPENGSETVTLVAQYTMDGTLAASKTFTVKVLSNDFGSIAAYTRVPLEDELLYSTYMAYSLHLAYRGKQDETYQSLHHNSGVLYATATISSNDTINEKGLRNPYLFHTADHIFGVVAVRIDANGSADHESKGCILLWTTSNLINFTEVGLVHLGVNEYVREVTCEYNSCTGNYEIHWCDLNGNYYRNDLEDLYDVQTVSEPVRGSVFTYGAATTKVTGAVESNIIHVDGDFGRKLLMNRSPLMNIAVEVPETAVAKTADDIHAITATAFYTDGSKAVKQVKWNTDDIDFHTAGSYEITGTVTQEFYPFPVAVGRADPVIFRWENKYYFIATNDDNGNIGLYVREADTIQGLFTSDIIEHVILDKDESRGYVQTFWAPEFHIISGELYLFFAVSGSVWGPQAHIMKLKNGGRIITASDWEHPIRMVDKDGSYLGSVREDGGALEITLDMTYLEVDGGSYVIWSWRRWSPEDSGSMLLIATIDPARPWQLTSEPVLIARPLYGWENNRHTINNEGPYCIVTDEYMIMTYSGGSANEPTYAVGTLTAKRGTDLLNPANWVKSNAPVLSSLSAEKVYGPGHNSFVKDENGDLMLVYHGIGPNPVGPRSVGLRRVHFDVNGLPVLDMSPERDLNQELTQVRLKVKVI</sequence>
<dbReference type="SUPFAM" id="SSF75005">
    <property type="entry name" value="Arabinanase/levansucrase/invertase"/>
    <property type="match status" value="2"/>
</dbReference>
<keyword evidence="2" id="KW-0732">Signal</keyword>
<keyword evidence="4" id="KW-0326">Glycosidase</keyword>
<dbReference type="CDD" id="cd18818">
    <property type="entry name" value="GH43_GbtXyl43B-like"/>
    <property type="match status" value="1"/>
</dbReference>
<reference evidence="6 7" key="1">
    <citation type="submission" date="2024-09" db="EMBL/GenBank/DDBJ databases">
        <authorList>
            <person name="Ruan L."/>
        </authorList>
    </citation>
    <scope>NUCLEOTIDE SEQUENCE [LARGE SCALE GENOMIC DNA]</scope>
    <source>
        <strain evidence="6 7">D33</strain>
    </source>
</reference>
<dbReference type="Pfam" id="PF07532">
    <property type="entry name" value="Big_4"/>
    <property type="match status" value="1"/>
</dbReference>
<evidence type="ECO:0000256" key="3">
    <source>
        <dbReference type="ARBA" id="ARBA00022801"/>
    </source>
</evidence>
<proteinExistence type="inferred from homology"/>
<keyword evidence="7" id="KW-1185">Reference proteome</keyword>